<protein>
    <recommendedName>
        <fullName evidence="2">Transcription activator GCR1-like domain-containing protein</fullName>
    </recommendedName>
</protein>
<feature type="region of interest" description="Disordered" evidence="1">
    <location>
        <begin position="762"/>
        <end position="782"/>
    </location>
</feature>
<feature type="region of interest" description="Disordered" evidence="1">
    <location>
        <begin position="460"/>
        <end position="505"/>
    </location>
</feature>
<proteinExistence type="predicted"/>
<feature type="region of interest" description="Disordered" evidence="1">
    <location>
        <begin position="812"/>
        <end position="835"/>
    </location>
</feature>
<dbReference type="Proteomes" id="UP000317494">
    <property type="component" value="Unassembled WGS sequence"/>
</dbReference>
<gene>
    <name evidence="3" type="ORF">SeMB42_g02788</name>
</gene>
<evidence type="ECO:0000313" key="4">
    <source>
        <dbReference type="Proteomes" id="UP000317494"/>
    </source>
</evidence>
<keyword evidence="4" id="KW-1185">Reference proteome</keyword>
<dbReference type="InterPro" id="IPR022210">
    <property type="entry name" value="TF_GCR1-like"/>
</dbReference>
<feature type="compositionally biased region" description="Low complexity" evidence="1">
    <location>
        <begin position="486"/>
        <end position="500"/>
    </location>
</feature>
<dbReference type="PANTHER" id="PTHR37784">
    <property type="entry name" value="PROTEIN MSN1"/>
    <property type="match status" value="1"/>
</dbReference>
<dbReference type="Pfam" id="PF12550">
    <property type="entry name" value="GCR1_C"/>
    <property type="match status" value="2"/>
</dbReference>
<comment type="caution">
    <text evidence="3">The sequence shown here is derived from an EMBL/GenBank/DDBJ whole genome shotgun (WGS) entry which is preliminary data.</text>
</comment>
<feature type="compositionally biased region" description="Low complexity" evidence="1">
    <location>
        <begin position="460"/>
        <end position="471"/>
    </location>
</feature>
<dbReference type="PANTHER" id="PTHR37784:SF2">
    <property type="entry name" value="HIGH-OSMOLARITY-INDUCED TRANSCRIPTION PROTEIN 1"/>
    <property type="match status" value="1"/>
</dbReference>
<dbReference type="GO" id="GO:0060963">
    <property type="term" value="P:positive regulation of ribosomal protein gene transcription by RNA polymerase II"/>
    <property type="evidence" value="ECO:0007669"/>
    <property type="project" value="TreeGrafter"/>
</dbReference>
<evidence type="ECO:0000256" key="1">
    <source>
        <dbReference type="SAM" id="MobiDB-lite"/>
    </source>
</evidence>
<dbReference type="VEuPathDB" id="FungiDB:SeMB42_g02788"/>
<dbReference type="GO" id="GO:0000981">
    <property type="term" value="F:DNA-binding transcription factor activity, RNA polymerase II-specific"/>
    <property type="evidence" value="ECO:0007669"/>
    <property type="project" value="TreeGrafter"/>
</dbReference>
<feature type="region of interest" description="Disordered" evidence="1">
    <location>
        <begin position="955"/>
        <end position="978"/>
    </location>
</feature>
<feature type="domain" description="Transcription activator GCR1-like" evidence="2">
    <location>
        <begin position="526"/>
        <end position="558"/>
    </location>
</feature>
<evidence type="ECO:0000259" key="2">
    <source>
        <dbReference type="Pfam" id="PF12550"/>
    </source>
</evidence>
<feature type="compositionally biased region" description="Low complexity" evidence="1">
    <location>
        <begin position="254"/>
        <end position="267"/>
    </location>
</feature>
<evidence type="ECO:0000313" key="3">
    <source>
        <dbReference type="EMBL" id="TPX49003.1"/>
    </source>
</evidence>
<dbReference type="EMBL" id="QEAN01000090">
    <property type="protein sequence ID" value="TPX49003.1"/>
    <property type="molecule type" value="Genomic_DNA"/>
</dbReference>
<feature type="region of interest" description="Disordered" evidence="1">
    <location>
        <begin position="183"/>
        <end position="289"/>
    </location>
</feature>
<feature type="compositionally biased region" description="Basic residues" evidence="1">
    <location>
        <begin position="280"/>
        <end position="289"/>
    </location>
</feature>
<name>A0A507DBP9_9FUNG</name>
<organism evidence="3 4">
    <name type="scientific">Synchytrium endobioticum</name>
    <dbReference type="NCBI Taxonomy" id="286115"/>
    <lineage>
        <taxon>Eukaryota</taxon>
        <taxon>Fungi</taxon>
        <taxon>Fungi incertae sedis</taxon>
        <taxon>Chytridiomycota</taxon>
        <taxon>Chytridiomycota incertae sedis</taxon>
        <taxon>Chytridiomycetes</taxon>
        <taxon>Synchytriales</taxon>
        <taxon>Synchytriaceae</taxon>
        <taxon>Synchytrium</taxon>
    </lineage>
</organism>
<sequence length="978" mass="108674">MRAIVPMATATDLLKILRFKGTMHYSTIVASLDSLSASINNSETECSMHVMASSSSTSTLRNDSDNELLPIIRSINRDLTTWVGKFTTGIVKLKSLAELLSSRHEAPPCQHPPQISTPISTPNLIKRTNVASSRQAHGNRAVTDIDDDNVIVVEESGLDDLPMIEYVSRVVYSCLRPARSIASPRGAAKGKKRRRVVYSSDEDQEDTMSTPQRLNNKPPLQHDEEGEDQSPLLSDISKDSNAASDDSDYEPVKSRSSSKQLSPTPSSIRLPSSVQGGTRIGKRPAKKPKLFQPRALAASESTFKHHNPGQLICVSDTLRTLVPIASQSLYSYVWILVHLKITEYSSQPGALDVNIRPLTPHPYSSIIRHHPRPGMDSPPRSHRTMPSFRVVYLPVVEIRYHQIQTNIARVDSTIQTLQRDVLQLQYELARKTTDLKIAVEARQRLESMLSDCQYSYPDDMASESPMSSAASVEGSYDGGTPALEISSSSGYGYDSGSSSGLEDPDVKVTVKRESPVPGKSTQQKHDLNSKVKTVHELWKEWKVGFEGGPAIESLEQKKKIVAYIESLVNKDSTLDEALDYLEELRDGNSFSTLCHSAESSHHLITIQKFVYFAAFAYGCVLSCPTHKQHHIPTDFPLVRCPPSTPSIPIPAEMIKPSLSPSSPNSCPITPPENEVFSRESLAAFSKEMVILQSQLTGGITVAKEMLEIAHRLHKRQRTMKKYLAIFRVGVEQYSSSDEESDIPLAQLRLRKNRVAAEPDGRITSIKREPSKVKREGKNGDIQHKHKELSTAISRSGAASEWSCFGGYGYISEDDDDDASDEKRSEGSTVYEPNPNVETVKQLYEEYQHGIDGGPALEALEREHPTWKRRRSTTARAFTDRKKVMNEIERLVKEKGQSVDDAIAYLEDLRGGRSFGALLKSATLMSAQFFFGVLSTVPGTEKIQLQVRQIRRISQTKGSGQATYRHQSQTSSAFQHRTF</sequence>
<dbReference type="GO" id="GO:0000978">
    <property type="term" value="F:RNA polymerase II cis-regulatory region sequence-specific DNA binding"/>
    <property type="evidence" value="ECO:0007669"/>
    <property type="project" value="TreeGrafter"/>
</dbReference>
<feature type="domain" description="Transcription activator GCR1-like" evidence="2">
    <location>
        <begin position="832"/>
        <end position="909"/>
    </location>
</feature>
<reference evidence="3 4" key="1">
    <citation type="journal article" date="2019" name="Sci. Rep.">
        <title>Comparative genomics of chytrid fungi reveal insights into the obligate biotrophic and pathogenic lifestyle of Synchytrium endobioticum.</title>
        <authorList>
            <person name="van de Vossenberg B.T.L.H."/>
            <person name="Warris S."/>
            <person name="Nguyen H.D.T."/>
            <person name="van Gent-Pelzer M.P.E."/>
            <person name="Joly D.L."/>
            <person name="van de Geest H.C."/>
            <person name="Bonants P.J.M."/>
            <person name="Smith D.S."/>
            <person name="Levesque C.A."/>
            <person name="van der Lee T.A.J."/>
        </authorList>
    </citation>
    <scope>NUCLEOTIDE SEQUENCE [LARGE SCALE GENOMIC DNA]</scope>
    <source>
        <strain evidence="3 4">MB42</strain>
    </source>
</reference>
<accession>A0A507DBP9</accession>
<dbReference type="AlphaFoldDB" id="A0A507DBP9"/>
<dbReference type="InterPro" id="IPR052146">
    <property type="entry name" value="HOT1"/>
</dbReference>